<feature type="signal peptide" evidence="2">
    <location>
        <begin position="1"/>
        <end position="27"/>
    </location>
</feature>
<feature type="compositionally biased region" description="Low complexity" evidence="1">
    <location>
        <begin position="308"/>
        <end position="321"/>
    </location>
</feature>
<reference evidence="4 5" key="1">
    <citation type="submission" date="2020-09" db="EMBL/GenBank/DDBJ databases">
        <title>Paenibacillus sp. strain PR3 16S rRNA gene Genome sequencing and assembly.</title>
        <authorList>
            <person name="Kim J."/>
        </authorList>
    </citation>
    <scope>NUCLEOTIDE SEQUENCE [LARGE SCALE GENOMIC DNA]</scope>
    <source>
        <strain evidence="4 5">PR3</strain>
    </source>
</reference>
<evidence type="ECO:0000256" key="1">
    <source>
        <dbReference type="SAM" id="MobiDB-lite"/>
    </source>
</evidence>
<dbReference type="Proteomes" id="UP000609346">
    <property type="component" value="Unassembled WGS sequence"/>
</dbReference>
<keyword evidence="5" id="KW-1185">Reference proteome</keyword>
<dbReference type="RefSeq" id="WP_191202291.1">
    <property type="nucleotide sequence ID" value="NZ_JACXZA010000001.1"/>
</dbReference>
<keyword evidence="2" id="KW-0732">Signal</keyword>
<evidence type="ECO:0000313" key="5">
    <source>
        <dbReference type="Proteomes" id="UP000609346"/>
    </source>
</evidence>
<dbReference type="InterPro" id="IPR001119">
    <property type="entry name" value="SLH_dom"/>
</dbReference>
<evidence type="ECO:0000256" key="2">
    <source>
        <dbReference type="SAM" id="SignalP"/>
    </source>
</evidence>
<proteinExistence type="predicted"/>
<accession>A0ABR8MPZ6</accession>
<comment type="caution">
    <text evidence="4">The sequence shown here is derived from an EMBL/GenBank/DDBJ whole genome shotgun (WGS) entry which is preliminary data.</text>
</comment>
<evidence type="ECO:0000259" key="3">
    <source>
        <dbReference type="PROSITE" id="PS51272"/>
    </source>
</evidence>
<feature type="chain" id="PRO_5047406142" evidence="2">
    <location>
        <begin position="28"/>
        <end position="340"/>
    </location>
</feature>
<dbReference type="EMBL" id="JACXZA010000001">
    <property type="protein sequence ID" value="MBD3918057.1"/>
    <property type="molecule type" value="Genomic_DNA"/>
</dbReference>
<sequence>MKKTLKLPLLIALMTSLLFLIGQSVFAFSDTQSDVNADKITSLQKQGILSGSGGKFRPNDKLTYAEGISLLVKGFELKDTNVYIKKPEASDYYTRIPNNAWYAESFVIAHAVGLDVPKDVNPAAALTREQFAHYLFQSIIHDRDIAFIELFILINDGDAINTTYMDSVQKLIISQIVKLDDKQNFYPKQKIIRSEAAGWLYDGIEFAKAHDTDNSGGDGLTDVYNTQLSVTPVNKSVNEVTVTATVPHPGYGLRIASIKFEGSKALINVEIVQPDPDRMYAQVITDLKAVTYVSSSYTPEIVIASAVSNSGSGSNGSTSIVDSPDTAVSSEPPVKAAAGA</sequence>
<gene>
    <name evidence="4" type="ORF">H8B09_04775</name>
</gene>
<dbReference type="Pfam" id="PF00395">
    <property type="entry name" value="SLH"/>
    <property type="match status" value="2"/>
</dbReference>
<organism evidence="4 5">
    <name type="scientific">Paenibacillus terricola</name>
    <dbReference type="NCBI Taxonomy" id="2763503"/>
    <lineage>
        <taxon>Bacteria</taxon>
        <taxon>Bacillati</taxon>
        <taxon>Bacillota</taxon>
        <taxon>Bacilli</taxon>
        <taxon>Bacillales</taxon>
        <taxon>Paenibacillaceae</taxon>
        <taxon>Paenibacillus</taxon>
    </lineage>
</organism>
<feature type="region of interest" description="Disordered" evidence="1">
    <location>
        <begin position="308"/>
        <end position="340"/>
    </location>
</feature>
<protein>
    <submittedName>
        <fullName evidence="4">S-layer homology domain-containing protein</fullName>
    </submittedName>
</protein>
<feature type="domain" description="SLH" evidence="3">
    <location>
        <begin position="23"/>
        <end position="85"/>
    </location>
</feature>
<name>A0ABR8MPZ6_9BACL</name>
<evidence type="ECO:0000313" key="4">
    <source>
        <dbReference type="EMBL" id="MBD3918057.1"/>
    </source>
</evidence>
<dbReference type="PROSITE" id="PS51272">
    <property type="entry name" value="SLH"/>
    <property type="match status" value="1"/>
</dbReference>